<evidence type="ECO:0000313" key="3">
    <source>
        <dbReference type="EMBL" id="MFD1566054.1"/>
    </source>
</evidence>
<name>A0ABD6BLQ1_9EURY</name>
<feature type="transmembrane region" description="Helical" evidence="2">
    <location>
        <begin position="250"/>
        <end position="270"/>
    </location>
</feature>
<dbReference type="EMBL" id="JBHUCZ010000001">
    <property type="protein sequence ID" value="MFD1566054.1"/>
    <property type="molecule type" value="Genomic_DNA"/>
</dbReference>
<keyword evidence="4" id="KW-1185">Reference proteome</keyword>
<gene>
    <name evidence="3" type="ORF">ACFSAU_00965</name>
</gene>
<dbReference type="PANTHER" id="PTHR30221">
    <property type="entry name" value="SMALL-CONDUCTANCE MECHANOSENSITIVE CHANNEL"/>
    <property type="match status" value="1"/>
</dbReference>
<comment type="caution">
    <text evidence="3">The sequence shown here is derived from an EMBL/GenBank/DDBJ whole genome shotgun (WGS) entry which is preliminary data.</text>
</comment>
<keyword evidence="2" id="KW-0472">Membrane</keyword>
<sequence length="353" mass="36659">MMLPIPVDPLQGTISETISQTIADVIEFLPTVLGVLLILVVGYIVGRILGGLVTRVVRGLGVDRYSEGTAVENVGGRDSIARGLGMLVSYYVYFVAIVAAADVLDIDMLTGLLTDLGAYLPVLLGALIVLVLGFVIGRFVGDVVADIVGGFAVGKYLSGTPLERMGDQEGEFGRLVGTAVAYYIYLLTLLAVADILNVGALSTFLDEVVAYLPALVGGLIVLLVGIWVAERVADLVADAGDSRATDLAAVAVKVFIYYLAVTIALATIGFEITLLTNLFTGFVVAFFGALALALAIGIGIAVGLGGQEYVAENIDGWMSRVADSTGTDSLADTDSSEGDDTDSAGDGDSFGRE</sequence>
<dbReference type="InterPro" id="IPR045275">
    <property type="entry name" value="MscS_archaea/bacteria_type"/>
</dbReference>
<feature type="transmembrane region" description="Helical" evidence="2">
    <location>
        <begin position="116"/>
        <end position="136"/>
    </location>
</feature>
<dbReference type="InterPro" id="IPR008910">
    <property type="entry name" value="MSC_TM_helix"/>
</dbReference>
<dbReference type="Pfam" id="PF05552">
    <property type="entry name" value="MS_channel_1st_1"/>
    <property type="match status" value="3"/>
</dbReference>
<dbReference type="Gene3D" id="1.10.287.1260">
    <property type="match status" value="1"/>
</dbReference>
<feature type="region of interest" description="Disordered" evidence="1">
    <location>
        <begin position="325"/>
        <end position="353"/>
    </location>
</feature>
<feature type="transmembrane region" description="Helical" evidence="2">
    <location>
        <begin position="28"/>
        <end position="49"/>
    </location>
</feature>
<keyword evidence="2" id="KW-1133">Transmembrane helix</keyword>
<dbReference type="RefSeq" id="WP_267645301.1">
    <property type="nucleotide sequence ID" value="NZ_JANHGR010000001.1"/>
</dbReference>
<evidence type="ECO:0000313" key="4">
    <source>
        <dbReference type="Proteomes" id="UP001597139"/>
    </source>
</evidence>
<evidence type="ECO:0000256" key="2">
    <source>
        <dbReference type="SAM" id="Phobius"/>
    </source>
</evidence>
<dbReference type="NCBIfam" id="NF033912">
    <property type="entry name" value="msc"/>
    <property type="match status" value="1"/>
</dbReference>
<feature type="transmembrane region" description="Helical" evidence="2">
    <location>
        <begin position="84"/>
        <end position="104"/>
    </location>
</feature>
<feature type="compositionally biased region" description="Acidic residues" evidence="1">
    <location>
        <begin position="334"/>
        <end position="345"/>
    </location>
</feature>
<protein>
    <submittedName>
        <fullName evidence="3">Mechanosensitive ion channel</fullName>
    </submittedName>
</protein>
<feature type="transmembrane region" description="Helical" evidence="2">
    <location>
        <begin position="282"/>
        <end position="304"/>
    </location>
</feature>
<keyword evidence="2" id="KW-0812">Transmembrane</keyword>
<accession>A0ABD6BLQ1</accession>
<dbReference type="AlphaFoldDB" id="A0ABD6BLQ1"/>
<feature type="transmembrane region" description="Helical" evidence="2">
    <location>
        <begin position="172"/>
        <end position="196"/>
    </location>
</feature>
<dbReference type="Proteomes" id="UP001597139">
    <property type="component" value="Unassembled WGS sequence"/>
</dbReference>
<proteinExistence type="predicted"/>
<reference evidence="3 4" key="1">
    <citation type="journal article" date="2019" name="Int. J. Syst. Evol. Microbiol.">
        <title>The Global Catalogue of Microorganisms (GCM) 10K type strain sequencing project: providing services to taxonomists for standard genome sequencing and annotation.</title>
        <authorList>
            <consortium name="The Broad Institute Genomics Platform"/>
            <consortium name="The Broad Institute Genome Sequencing Center for Infectious Disease"/>
            <person name="Wu L."/>
            <person name="Ma J."/>
        </authorList>
    </citation>
    <scope>NUCLEOTIDE SEQUENCE [LARGE SCALE GENOMIC DNA]</scope>
    <source>
        <strain evidence="3 4">CGMCC 1.12859</strain>
    </source>
</reference>
<organism evidence="3 4">
    <name type="scientific">Halolamina litorea</name>
    <dbReference type="NCBI Taxonomy" id="1515593"/>
    <lineage>
        <taxon>Archaea</taxon>
        <taxon>Methanobacteriati</taxon>
        <taxon>Methanobacteriota</taxon>
        <taxon>Stenosarchaea group</taxon>
        <taxon>Halobacteria</taxon>
        <taxon>Halobacteriales</taxon>
        <taxon>Haloferacaceae</taxon>
    </lineage>
</organism>
<feature type="transmembrane region" description="Helical" evidence="2">
    <location>
        <begin position="208"/>
        <end position="229"/>
    </location>
</feature>
<evidence type="ECO:0000256" key="1">
    <source>
        <dbReference type="SAM" id="MobiDB-lite"/>
    </source>
</evidence>
<dbReference type="PANTHER" id="PTHR30221:SF1">
    <property type="entry name" value="SMALL-CONDUCTANCE MECHANOSENSITIVE CHANNEL"/>
    <property type="match status" value="1"/>
</dbReference>